<evidence type="ECO:0000259" key="14">
    <source>
        <dbReference type="PROSITE" id="PS50262"/>
    </source>
</evidence>
<comment type="subcellular location">
    <subcellularLocation>
        <location evidence="1 13">Cell membrane</location>
        <topology evidence="1 13">Multi-pass membrane protein</topology>
    </subcellularLocation>
</comment>
<evidence type="ECO:0000256" key="11">
    <source>
        <dbReference type="ARBA" id="ARBA00023224"/>
    </source>
</evidence>
<feature type="transmembrane region" description="Helical" evidence="13">
    <location>
        <begin position="103"/>
        <end position="125"/>
    </location>
</feature>
<evidence type="ECO:0000256" key="5">
    <source>
        <dbReference type="ARBA" id="ARBA00022692"/>
    </source>
</evidence>
<dbReference type="InterPro" id="IPR017452">
    <property type="entry name" value="GPCR_Rhodpsn_7TM"/>
</dbReference>
<dbReference type="InterPro" id="IPR000276">
    <property type="entry name" value="GPCR_Rhodpsn"/>
</dbReference>
<gene>
    <name evidence="16" type="primary">LOC117368417</name>
</gene>
<evidence type="ECO:0000256" key="1">
    <source>
        <dbReference type="ARBA" id="ARBA00004651"/>
    </source>
</evidence>
<dbReference type="CDD" id="cd13954">
    <property type="entry name" value="7tmA_OR"/>
    <property type="match status" value="1"/>
</dbReference>
<keyword evidence="11 12" id="KW-0807">Transducer</keyword>
<keyword evidence="3 13" id="KW-1003">Cell membrane</keyword>
<feature type="transmembrane region" description="Helical" evidence="13">
    <location>
        <begin position="30"/>
        <end position="53"/>
    </location>
</feature>
<dbReference type="PROSITE" id="PS50262">
    <property type="entry name" value="G_PROTEIN_RECEP_F1_2"/>
    <property type="match status" value="1"/>
</dbReference>
<keyword evidence="8 12" id="KW-0297">G-protein coupled receptor</keyword>
<dbReference type="GO" id="GO:0005886">
    <property type="term" value="C:plasma membrane"/>
    <property type="evidence" value="ECO:0007669"/>
    <property type="project" value="UniProtKB-SubCell"/>
</dbReference>
<protein>
    <recommendedName>
        <fullName evidence="13">Olfactory receptor</fullName>
    </recommendedName>
</protein>
<keyword evidence="7 13" id="KW-1133">Transmembrane helix</keyword>
<comment type="similarity">
    <text evidence="2 12">Belongs to the G-protein coupled receptor 1 family.</text>
</comment>
<evidence type="ECO:0000256" key="4">
    <source>
        <dbReference type="ARBA" id="ARBA00022606"/>
    </source>
</evidence>
<feature type="transmembrane region" description="Helical" evidence="13">
    <location>
        <begin position="145"/>
        <end position="163"/>
    </location>
</feature>
<dbReference type="FunFam" id="1.20.1070.10:FF:000001">
    <property type="entry name" value="Olfactory receptor"/>
    <property type="match status" value="1"/>
</dbReference>
<dbReference type="RefSeq" id="XP_033817955.1">
    <property type="nucleotide sequence ID" value="XM_033962064.1"/>
</dbReference>
<keyword evidence="4 13" id="KW-0716">Sensory transduction</keyword>
<proteinExistence type="inferred from homology"/>
<reference evidence="16" key="1">
    <citation type="submission" date="2025-08" db="UniProtKB">
        <authorList>
            <consortium name="RefSeq"/>
        </authorList>
    </citation>
    <scope>IDENTIFICATION</scope>
</reference>
<dbReference type="InterPro" id="IPR000725">
    <property type="entry name" value="Olfact_rcpt"/>
</dbReference>
<dbReference type="FunFam" id="1.10.1220.70:FF:000001">
    <property type="entry name" value="Olfactory receptor"/>
    <property type="match status" value="1"/>
</dbReference>
<evidence type="ECO:0000256" key="3">
    <source>
        <dbReference type="ARBA" id="ARBA00022475"/>
    </source>
</evidence>
<dbReference type="PRINTS" id="PR00237">
    <property type="entry name" value="GPCRRHODOPSN"/>
</dbReference>
<evidence type="ECO:0000256" key="12">
    <source>
        <dbReference type="RuleBase" id="RU000688"/>
    </source>
</evidence>
<keyword evidence="9 13" id="KW-0472">Membrane</keyword>
<dbReference type="GO" id="GO:0004930">
    <property type="term" value="F:G protein-coupled receptor activity"/>
    <property type="evidence" value="ECO:0007669"/>
    <property type="project" value="UniProtKB-KW"/>
</dbReference>
<feature type="transmembrane region" description="Helical" evidence="13">
    <location>
        <begin position="277"/>
        <end position="297"/>
    </location>
</feature>
<feature type="transmembrane region" description="Helical" evidence="13">
    <location>
        <begin position="243"/>
        <end position="265"/>
    </location>
</feature>
<evidence type="ECO:0000256" key="10">
    <source>
        <dbReference type="ARBA" id="ARBA00023170"/>
    </source>
</evidence>
<evidence type="ECO:0000256" key="8">
    <source>
        <dbReference type="ARBA" id="ARBA00023040"/>
    </source>
</evidence>
<sequence>MVKMELRHFNLTMVHEFFLLNFSDLPELQITLFVFFLVIYITTILGNLSILIITRLNPHLQTPMYFFLGILAFIDIFYSSASVYNMFISFLSVKKGISYQGCIIQLFFVHFLGTTECCLLAIMGYDRYVAICNPLRYTDIMNQRFCVQMVAIVWCIGFLHSLLHTMMMSHTIFCGPNHINHFICDVNPMLTLSCSSTYVHEILLFYVTGIVVLSCFTCIIVSYILIISTVVKMHSAKGRLKSFSTCTSHLTVVTLYYSSAGIMYMRPNSRYFLKYDWVIAVFYTTVTPMLNPVIYTLRNKQVKTALMQTICGKLSPQE</sequence>
<evidence type="ECO:0000256" key="2">
    <source>
        <dbReference type="ARBA" id="ARBA00010663"/>
    </source>
</evidence>
<dbReference type="OrthoDB" id="5967130at2759"/>
<keyword evidence="15" id="KW-1185">Reference proteome</keyword>
<keyword evidence="6 13" id="KW-0552">Olfaction</keyword>
<evidence type="ECO:0000256" key="9">
    <source>
        <dbReference type="ARBA" id="ARBA00023136"/>
    </source>
</evidence>
<dbReference type="SUPFAM" id="SSF81321">
    <property type="entry name" value="Family A G protein-coupled receptor-like"/>
    <property type="match status" value="1"/>
</dbReference>
<evidence type="ECO:0000256" key="6">
    <source>
        <dbReference type="ARBA" id="ARBA00022725"/>
    </source>
</evidence>
<keyword evidence="5 12" id="KW-0812">Transmembrane</keyword>
<keyword evidence="10 12" id="KW-0675">Receptor</keyword>
<evidence type="ECO:0000313" key="15">
    <source>
        <dbReference type="Proteomes" id="UP000515159"/>
    </source>
</evidence>
<evidence type="ECO:0000313" key="16">
    <source>
        <dbReference type="RefSeq" id="XP_033817955.1"/>
    </source>
</evidence>
<accession>A0A6P8SGD7</accession>
<evidence type="ECO:0000256" key="7">
    <source>
        <dbReference type="ARBA" id="ARBA00022989"/>
    </source>
</evidence>
<dbReference type="GeneID" id="117368417"/>
<organism evidence="15 16">
    <name type="scientific">Geotrypetes seraphini</name>
    <name type="common">Gaboon caecilian</name>
    <name type="synonym">Caecilia seraphini</name>
    <dbReference type="NCBI Taxonomy" id="260995"/>
    <lineage>
        <taxon>Eukaryota</taxon>
        <taxon>Metazoa</taxon>
        <taxon>Chordata</taxon>
        <taxon>Craniata</taxon>
        <taxon>Vertebrata</taxon>
        <taxon>Euteleostomi</taxon>
        <taxon>Amphibia</taxon>
        <taxon>Gymnophiona</taxon>
        <taxon>Geotrypetes</taxon>
    </lineage>
</organism>
<feature type="transmembrane region" description="Helical" evidence="13">
    <location>
        <begin position="65"/>
        <end position="91"/>
    </location>
</feature>
<dbReference type="PRINTS" id="PR00245">
    <property type="entry name" value="OLFACTORYR"/>
</dbReference>
<feature type="transmembrane region" description="Helical" evidence="13">
    <location>
        <begin position="203"/>
        <end position="231"/>
    </location>
</feature>
<name>A0A6P8SGD7_GEOSA</name>
<dbReference type="PROSITE" id="PS00237">
    <property type="entry name" value="G_PROTEIN_RECEP_F1_1"/>
    <property type="match status" value="1"/>
</dbReference>
<dbReference type="PANTHER" id="PTHR26452">
    <property type="entry name" value="OLFACTORY RECEPTOR"/>
    <property type="match status" value="1"/>
</dbReference>
<dbReference type="KEGG" id="gsh:117368417"/>
<dbReference type="Pfam" id="PF13853">
    <property type="entry name" value="7tm_4"/>
    <property type="match status" value="1"/>
</dbReference>
<dbReference type="InParanoid" id="A0A6P8SGD7"/>
<dbReference type="Proteomes" id="UP000515159">
    <property type="component" value="Chromosome 1"/>
</dbReference>
<evidence type="ECO:0000256" key="13">
    <source>
        <dbReference type="RuleBase" id="RU363047"/>
    </source>
</evidence>
<dbReference type="InterPro" id="IPR050516">
    <property type="entry name" value="Olfactory_GPCR"/>
</dbReference>
<feature type="domain" description="G-protein coupled receptors family 1 profile" evidence="14">
    <location>
        <begin position="46"/>
        <end position="295"/>
    </location>
</feature>
<dbReference type="GO" id="GO:0004984">
    <property type="term" value="F:olfactory receptor activity"/>
    <property type="evidence" value="ECO:0007669"/>
    <property type="project" value="InterPro"/>
</dbReference>
<dbReference type="AlphaFoldDB" id="A0A6P8SGD7"/>
<dbReference type="Gene3D" id="1.20.1070.10">
    <property type="entry name" value="Rhodopsin 7-helix transmembrane proteins"/>
    <property type="match status" value="1"/>
</dbReference>